<comment type="similarity">
    <text evidence="2">Belongs to the HAD-like hydrolase superfamily. CbbY/CbbZ/Gph/YieH family.</text>
</comment>
<organism evidence="12 13">
    <name type="scientific">Polymorphospora rubra</name>
    <dbReference type="NCBI Taxonomy" id="338584"/>
    <lineage>
        <taxon>Bacteria</taxon>
        <taxon>Bacillati</taxon>
        <taxon>Actinomycetota</taxon>
        <taxon>Actinomycetes</taxon>
        <taxon>Micromonosporales</taxon>
        <taxon>Micromonosporaceae</taxon>
        <taxon>Polymorphospora</taxon>
    </lineage>
</organism>
<comment type="catalytic activity">
    <reaction evidence="8">
        <text>beta-D-glucose 1-phosphate = beta-D-glucose 6-phosphate</text>
        <dbReference type="Rhea" id="RHEA:20113"/>
        <dbReference type="ChEBI" id="CHEBI:57684"/>
        <dbReference type="ChEBI" id="CHEBI:58247"/>
        <dbReference type="EC" id="5.4.2.6"/>
    </reaction>
</comment>
<evidence type="ECO:0000313" key="12">
    <source>
        <dbReference type="EMBL" id="BCJ64977.1"/>
    </source>
</evidence>
<dbReference type="GO" id="GO:0016787">
    <property type="term" value="F:hydrolase activity"/>
    <property type="evidence" value="ECO:0007669"/>
    <property type="project" value="UniProtKB-KW"/>
</dbReference>
<keyword evidence="5" id="KW-0460">Magnesium</keyword>
<protein>
    <recommendedName>
        <fullName evidence="10">Beta-phosphoglucomutase</fullName>
        <ecNumber evidence="9">5.4.2.6</ecNumber>
    </recommendedName>
</protein>
<dbReference type="Gene3D" id="3.40.50.1000">
    <property type="entry name" value="HAD superfamily/HAD-like"/>
    <property type="match status" value="1"/>
</dbReference>
<dbReference type="InterPro" id="IPR051600">
    <property type="entry name" value="Beta-PGM-like"/>
</dbReference>
<evidence type="ECO:0000256" key="9">
    <source>
        <dbReference type="ARBA" id="ARBA00044968"/>
    </source>
</evidence>
<feature type="region of interest" description="Disordered" evidence="11">
    <location>
        <begin position="251"/>
        <end position="274"/>
    </location>
</feature>
<evidence type="ECO:0000313" key="13">
    <source>
        <dbReference type="Proteomes" id="UP000680866"/>
    </source>
</evidence>
<proteinExistence type="inferred from homology"/>
<evidence type="ECO:0000256" key="1">
    <source>
        <dbReference type="ARBA" id="ARBA00001946"/>
    </source>
</evidence>
<dbReference type="RefSeq" id="WP_212824103.1">
    <property type="nucleotide sequence ID" value="NZ_AP023359.1"/>
</dbReference>
<dbReference type="GO" id="GO:0046872">
    <property type="term" value="F:metal ion binding"/>
    <property type="evidence" value="ECO:0007669"/>
    <property type="project" value="UniProtKB-KW"/>
</dbReference>
<evidence type="ECO:0000256" key="7">
    <source>
        <dbReference type="ARBA" id="ARBA00023277"/>
    </source>
</evidence>
<dbReference type="SFLD" id="SFLDG01129">
    <property type="entry name" value="C1.5:_HAD__Beta-PGM__Phosphata"/>
    <property type="match status" value="1"/>
</dbReference>
<dbReference type="Proteomes" id="UP000680866">
    <property type="component" value="Chromosome"/>
</dbReference>
<dbReference type="InterPro" id="IPR023214">
    <property type="entry name" value="HAD_sf"/>
</dbReference>
<evidence type="ECO:0000256" key="10">
    <source>
        <dbReference type="ARBA" id="ARBA00044991"/>
    </source>
</evidence>
<dbReference type="PANTHER" id="PTHR46193:SF18">
    <property type="entry name" value="HEXITOL PHOSPHATASE B"/>
    <property type="match status" value="1"/>
</dbReference>
<dbReference type="Gene3D" id="1.10.150.240">
    <property type="entry name" value="Putative phosphatase, domain 2"/>
    <property type="match status" value="1"/>
</dbReference>
<dbReference type="InterPro" id="IPR006439">
    <property type="entry name" value="HAD-SF_hydro_IA"/>
</dbReference>
<dbReference type="SFLD" id="SFLDS00003">
    <property type="entry name" value="Haloacid_Dehalogenase"/>
    <property type="match status" value="1"/>
</dbReference>
<evidence type="ECO:0000256" key="11">
    <source>
        <dbReference type="SAM" id="MobiDB-lite"/>
    </source>
</evidence>
<dbReference type="Pfam" id="PF00702">
    <property type="entry name" value="Hydrolase"/>
    <property type="match status" value="1"/>
</dbReference>
<gene>
    <name evidence="12" type="ORF">Prubr_19980</name>
</gene>
<keyword evidence="13" id="KW-1185">Reference proteome</keyword>
<dbReference type="KEGG" id="pry:Prubr_19980"/>
<comment type="cofactor">
    <cofactor evidence="1">
        <name>Mg(2+)</name>
        <dbReference type="ChEBI" id="CHEBI:18420"/>
    </cofactor>
</comment>
<dbReference type="InterPro" id="IPR023198">
    <property type="entry name" value="PGP-like_dom2"/>
</dbReference>
<dbReference type="EC" id="5.4.2.6" evidence="9"/>
<evidence type="ECO:0000256" key="5">
    <source>
        <dbReference type="ARBA" id="ARBA00022842"/>
    </source>
</evidence>
<evidence type="ECO:0000256" key="6">
    <source>
        <dbReference type="ARBA" id="ARBA00023235"/>
    </source>
</evidence>
<dbReference type="GO" id="GO:0008801">
    <property type="term" value="F:beta-phosphoglucomutase activity"/>
    <property type="evidence" value="ECO:0007669"/>
    <property type="project" value="UniProtKB-EC"/>
</dbReference>
<evidence type="ECO:0000256" key="3">
    <source>
        <dbReference type="ARBA" id="ARBA00022553"/>
    </source>
</evidence>
<keyword evidence="6" id="KW-0413">Isomerase</keyword>
<dbReference type="NCBIfam" id="TIGR02009">
    <property type="entry name" value="PGMB-YQAB-SF"/>
    <property type="match status" value="1"/>
</dbReference>
<keyword evidence="7" id="KW-0119">Carbohydrate metabolism</keyword>
<evidence type="ECO:0000256" key="8">
    <source>
        <dbReference type="ARBA" id="ARBA00044926"/>
    </source>
</evidence>
<evidence type="ECO:0000256" key="4">
    <source>
        <dbReference type="ARBA" id="ARBA00022723"/>
    </source>
</evidence>
<evidence type="ECO:0000256" key="2">
    <source>
        <dbReference type="ARBA" id="ARBA00006171"/>
    </source>
</evidence>
<dbReference type="AlphaFoldDB" id="A0A810MUX3"/>
<sequence length="274" mass="28732">MLGLPADVTACLFDLDGVLTQTARVHNAAWTETFDAYLRRRSAATGEPFRPFDPGPDYHRYVDGRPRADGVRTFLASRGITLPEGTPDDPGTADTVNGIGNGKNAIVLRRIAAGDVEVFDGSVAYLHAVARAGIRRAVVSASANCREVLAAAGIEDLFEVRVDGIVAREQGLPGKPAPDTFLAAARMLGVEPARAAVFEDALAGVEAGRAGSFGLVVGVDRVGQADALRAHGADVVVSDLSQLLATDEVVSERSERTSKLSANHDDGERSEAAS</sequence>
<dbReference type="SUPFAM" id="SSF56784">
    <property type="entry name" value="HAD-like"/>
    <property type="match status" value="1"/>
</dbReference>
<dbReference type="InterPro" id="IPR036412">
    <property type="entry name" value="HAD-like_sf"/>
</dbReference>
<dbReference type="EMBL" id="AP023359">
    <property type="protein sequence ID" value="BCJ64977.1"/>
    <property type="molecule type" value="Genomic_DNA"/>
</dbReference>
<reference evidence="12" key="1">
    <citation type="submission" date="2020-08" db="EMBL/GenBank/DDBJ databases">
        <title>Whole genome shotgun sequence of Polymorphospora rubra NBRC 101157.</title>
        <authorList>
            <person name="Komaki H."/>
            <person name="Tamura T."/>
        </authorList>
    </citation>
    <scope>NUCLEOTIDE SEQUENCE</scope>
    <source>
        <strain evidence="12">NBRC 101157</strain>
    </source>
</reference>
<name>A0A810MUX3_9ACTN</name>
<keyword evidence="4" id="KW-0479">Metal-binding</keyword>
<keyword evidence="3" id="KW-0597">Phosphoprotein</keyword>
<dbReference type="PANTHER" id="PTHR46193">
    <property type="entry name" value="6-PHOSPHOGLUCONATE PHOSPHATASE"/>
    <property type="match status" value="1"/>
</dbReference>
<keyword evidence="12" id="KW-0378">Hydrolase</keyword>
<accession>A0A810MUX3</accession>
<dbReference type="NCBIfam" id="TIGR01509">
    <property type="entry name" value="HAD-SF-IA-v3"/>
    <property type="match status" value="1"/>
</dbReference>
<dbReference type="InterPro" id="IPR010976">
    <property type="entry name" value="B-phosphoglucomutase_hydrolase"/>
</dbReference>